<dbReference type="GO" id="GO:0005524">
    <property type="term" value="F:ATP binding"/>
    <property type="evidence" value="ECO:0007669"/>
    <property type="project" value="InterPro"/>
</dbReference>
<feature type="region of interest" description="Disordered" evidence="1">
    <location>
        <begin position="428"/>
        <end position="491"/>
    </location>
</feature>
<dbReference type="GO" id="GO:0005829">
    <property type="term" value="C:cytosol"/>
    <property type="evidence" value="ECO:0007669"/>
    <property type="project" value="TreeGrafter"/>
</dbReference>
<dbReference type="InterPro" id="IPR027417">
    <property type="entry name" value="P-loop_NTPase"/>
</dbReference>
<feature type="domain" description="SF4 helicase" evidence="2">
    <location>
        <begin position="148"/>
        <end position="426"/>
    </location>
</feature>
<comment type="caution">
    <text evidence="3">The sequence shown here is derived from an EMBL/GenBank/DDBJ whole genome shotgun (WGS) entry which is preliminary data.</text>
</comment>
<dbReference type="EMBL" id="LAZR01003589">
    <property type="protein sequence ID" value="KKN16696.1"/>
    <property type="molecule type" value="Genomic_DNA"/>
</dbReference>
<name>A0A0F9QU71_9ZZZZ</name>
<dbReference type="GO" id="GO:0003678">
    <property type="term" value="F:DNA helicase activity"/>
    <property type="evidence" value="ECO:0007669"/>
    <property type="project" value="InterPro"/>
</dbReference>
<organism evidence="3">
    <name type="scientific">marine sediment metagenome</name>
    <dbReference type="NCBI Taxonomy" id="412755"/>
    <lineage>
        <taxon>unclassified sequences</taxon>
        <taxon>metagenomes</taxon>
        <taxon>ecological metagenomes</taxon>
    </lineage>
</organism>
<evidence type="ECO:0000256" key="1">
    <source>
        <dbReference type="SAM" id="MobiDB-lite"/>
    </source>
</evidence>
<dbReference type="AlphaFoldDB" id="A0A0F9QU71"/>
<dbReference type="PANTHER" id="PTHR30153">
    <property type="entry name" value="REPLICATIVE DNA HELICASE DNAB"/>
    <property type="match status" value="1"/>
</dbReference>
<dbReference type="PROSITE" id="PS51199">
    <property type="entry name" value="SF4_HELICASE"/>
    <property type="match status" value="1"/>
</dbReference>
<dbReference type="Gene3D" id="3.40.50.300">
    <property type="entry name" value="P-loop containing nucleotide triphosphate hydrolases"/>
    <property type="match status" value="1"/>
</dbReference>
<dbReference type="PANTHER" id="PTHR30153:SF2">
    <property type="entry name" value="REPLICATIVE DNA HELICASE"/>
    <property type="match status" value="1"/>
</dbReference>
<sequence>MSDNEFRLEKQKLLVEYILSDESIFQRCRNILKPIYFDKELQETIGYILKYSDEYSSLPTIKQIKVETDLELELNTSIKISDKDWTLKEIERFCQRGAIIQAVLSAPDHIDNGDYGTVEDLVKKAVIVGLQKDLGTAYFEDPRGRLERMKLKNLVPTGFHMIDKKLYGGINRGELTIFTGSSGAGKSLFLQNICLNWVEGASYIEYLSQEEERHEPLDVVYITLELSEELTSKRLDTMITGIDAREIFRKIDEVELKVRMKGKACGNLRIKYISAGSTVNDLKAYLMEYQAQKNKLPDALAVDYLDLLHPINRRINVSDLFVKDKFVTEELRALATELDILCVTAAQLNRTAIDESEQSQAMIAGGLSKIQTADNVISIYASPAMKERGEYQCKFLKTRSSSGVDSKVYLGFDGISLRIYNLDEDYYNKDDETSSNKPSTTAEILQKAKRTPTTGITQTPEKEEIVEEKEELPPAETPTERLKRLQQSGKM</sequence>
<proteinExistence type="predicted"/>
<evidence type="ECO:0000259" key="2">
    <source>
        <dbReference type="PROSITE" id="PS51199"/>
    </source>
</evidence>
<protein>
    <recommendedName>
        <fullName evidence="2">SF4 helicase domain-containing protein</fullName>
    </recommendedName>
</protein>
<accession>A0A0F9QU71</accession>
<dbReference type="GO" id="GO:0006260">
    <property type="term" value="P:DNA replication"/>
    <property type="evidence" value="ECO:0007669"/>
    <property type="project" value="InterPro"/>
</dbReference>
<dbReference type="InterPro" id="IPR007694">
    <property type="entry name" value="DNA_helicase_DnaB-like_C"/>
</dbReference>
<dbReference type="SUPFAM" id="SSF52540">
    <property type="entry name" value="P-loop containing nucleoside triphosphate hydrolases"/>
    <property type="match status" value="1"/>
</dbReference>
<dbReference type="Pfam" id="PF03796">
    <property type="entry name" value="DnaB_C"/>
    <property type="match status" value="1"/>
</dbReference>
<evidence type="ECO:0000313" key="3">
    <source>
        <dbReference type="EMBL" id="KKN16696.1"/>
    </source>
</evidence>
<reference evidence="3" key="1">
    <citation type="journal article" date="2015" name="Nature">
        <title>Complex archaea that bridge the gap between prokaryotes and eukaryotes.</title>
        <authorList>
            <person name="Spang A."/>
            <person name="Saw J.H."/>
            <person name="Jorgensen S.L."/>
            <person name="Zaremba-Niedzwiedzka K."/>
            <person name="Martijn J."/>
            <person name="Lind A.E."/>
            <person name="van Eijk R."/>
            <person name="Schleper C."/>
            <person name="Guy L."/>
            <person name="Ettema T.J."/>
        </authorList>
    </citation>
    <scope>NUCLEOTIDE SEQUENCE</scope>
</reference>
<gene>
    <name evidence="3" type="ORF">LCGC14_0973370</name>
</gene>